<evidence type="ECO:0000313" key="7">
    <source>
        <dbReference type="Proteomes" id="UP001153712"/>
    </source>
</evidence>
<dbReference type="GO" id="GO:0003677">
    <property type="term" value="F:DNA binding"/>
    <property type="evidence" value="ECO:0007669"/>
    <property type="project" value="UniProtKB-KW"/>
</dbReference>
<comment type="subcellular location">
    <subcellularLocation>
        <location evidence="1">Nucleus</location>
    </subcellularLocation>
</comment>
<accession>A0A9N9TNY7</accession>
<dbReference type="PANTHER" id="PTHR23399:SF2">
    <property type="entry name" value="DEOXYNUCLEOTIDYLTRANSFERASE TERMINAL-INTERACTING PROTEIN 1"/>
    <property type="match status" value="1"/>
</dbReference>
<keyword evidence="7" id="KW-1185">Reference proteome</keyword>
<proteinExistence type="predicted"/>
<dbReference type="InterPro" id="IPR049121">
    <property type="entry name" value="TdIF1_C"/>
</dbReference>
<dbReference type="AlphaFoldDB" id="A0A9N9TNY7"/>
<evidence type="ECO:0000256" key="2">
    <source>
        <dbReference type="ARBA" id="ARBA00023125"/>
    </source>
</evidence>
<evidence type="ECO:0008006" key="8">
    <source>
        <dbReference type="Google" id="ProtNLM"/>
    </source>
</evidence>
<dbReference type="InterPro" id="IPR041384">
    <property type="entry name" value="DNTTIP1_dimer"/>
</dbReference>
<organism evidence="6 7">
    <name type="scientific">Phyllotreta striolata</name>
    <name type="common">Striped flea beetle</name>
    <name type="synonym">Crioceris striolata</name>
    <dbReference type="NCBI Taxonomy" id="444603"/>
    <lineage>
        <taxon>Eukaryota</taxon>
        <taxon>Metazoa</taxon>
        <taxon>Ecdysozoa</taxon>
        <taxon>Arthropoda</taxon>
        <taxon>Hexapoda</taxon>
        <taxon>Insecta</taxon>
        <taxon>Pterygota</taxon>
        <taxon>Neoptera</taxon>
        <taxon>Endopterygota</taxon>
        <taxon>Coleoptera</taxon>
        <taxon>Polyphaga</taxon>
        <taxon>Cucujiformia</taxon>
        <taxon>Chrysomeloidea</taxon>
        <taxon>Chrysomelidae</taxon>
        <taxon>Galerucinae</taxon>
        <taxon>Alticini</taxon>
        <taxon>Phyllotreta</taxon>
    </lineage>
</organism>
<evidence type="ECO:0000256" key="1">
    <source>
        <dbReference type="ARBA" id="ARBA00004123"/>
    </source>
</evidence>
<gene>
    <name evidence="6" type="ORF">PHYEVI_LOCUS6310</name>
</gene>
<keyword evidence="3" id="KW-0539">Nucleus</keyword>
<feature type="domain" description="DNTTIP1 dimerisation" evidence="4">
    <location>
        <begin position="62"/>
        <end position="128"/>
    </location>
</feature>
<dbReference type="PANTHER" id="PTHR23399">
    <property type="entry name" value="DEOXYNUCLEOTIDYLTRANSFERASE TERMINAL-INTERACTING PROTEIN 1"/>
    <property type="match status" value="1"/>
</dbReference>
<evidence type="ECO:0000259" key="4">
    <source>
        <dbReference type="Pfam" id="PF18192"/>
    </source>
</evidence>
<feature type="domain" description="TdIF1 C-terminal" evidence="5">
    <location>
        <begin position="221"/>
        <end position="317"/>
    </location>
</feature>
<protein>
    <recommendedName>
        <fullName evidence="8">Deoxynucleotidyltransferase terminal-interacting protein 1</fullName>
    </recommendedName>
</protein>
<sequence length="420" mass="47481">MIPPLAPGQTEENLNMVGWKNTFNMRQVNLMNLAASSIAQRNGAKTTIPSLRRAYSITSPTKSLDILRKNLQSAINKDIDNVLKKYIEKFFQPAMINIKNNLGKGTVGDDHIKEVCKQMLEEAKLMYKVTPSSRDSSPYEYSHIEADSETSFLDSKYGRMSPIITCKRKDCDPDHDMGSAYPHMLPIKKPRSKSHHTDYSSCKLSLKRDGPKWNPDRIRANSLFIMGARANKVLGYGQTRGRLYVRHPNLVRYSGDQEDKEWLASKNLMPPSGGKAYLMLLEDIKELTESDEYRNSPNLQLHELKGFEVPLFLLIKIKNFIEYVRNERKLLANIDGSYEVRTEQSISSTPMNTIVSLESNQHLQASSDTIIGVEHSEIAFKTDFLNMTSDMSSTLTSSVISSILSSNIATLHSNDNSQDF</sequence>
<dbReference type="Proteomes" id="UP001153712">
    <property type="component" value="Chromosome 3"/>
</dbReference>
<dbReference type="InterPro" id="IPR026064">
    <property type="entry name" value="TdIF1"/>
</dbReference>
<evidence type="ECO:0000313" key="6">
    <source>
        <dbReference type="EMBL" id="CAG9859951.1"/>
    </source>
</evidence>
<dbReference type="Pfam" id="PF21229">
    <property type="entry name" value="TdIF1_2nd"/>
    <property type="match status" value="1"/>
</dbReference>
<evidence type="ECO:0000259" key="5">
    <source>
        <dbReference type="Pfam" id="PF21229"/>
    </source>
</evidence>
<dbReference type="GO" id="GO:0005634">
    <property type="term" value="C:nucleus"/>
    <property type="evidence" value="ECO:0007669"/>
    <property type="project" value="UniProtKB-SubCell"/>
</dbReference>
<evidence type="ECO:0000256" key="3">
    <source>
        <dbReference type="ARBA" id="ARBA00023242"/>
    </source>
</evidence>
<name>A0A9N9TNY7_PHYSR</name>
<dbReference type="Pfam" id="PF18192">
    <property type="entry name" value="DNTTIP1_dimer"/>
    <property type="match status" value="1"/>
</dbReference>
<reference evidence="6" key="1">
    <citation type="submission" date="2022-01" db="EMBL/GenBank/DDBJ databases">
        <authorList>
            <person name="King R."/>
        </authorList>
    </citation>
    <scope>NUCLEOTIDE SEQUENCE</scope>
</reference>
<dbReference type="EMBL" id="OU900096">
    <property type="protein sequence ID" value="CAG9859951.1"/>
    <property type="molecule type" value="Genomic_DNA"/>
</dbReference>
<dbReference type="OrthoDB" id="5860246at2759"/>
<dbReference type="GO" id="GO:0031491">
    <property type="term" value="F:nucleosome binding"/>
    <property type="evidence" value="ECO:0007669"/>
    <property type="project" value="TreeGrafter"/>
</dbReference>
<keyword evidence="2" id="KW-0238">DNA-binding</keyword>